<dbReference type="AlphaFoldDB" id="A0ABD2CZ99"/>
<dbReference type="EMBL" id="JAYRBN010000010">
    <property type="protein sequence ID" value="KAL2750476.1"/>
    <property type="molecule type" value="Genomic_DNA"/>
</dbReference>
<dbReference type="Proteomes" id="UP001607303">
    <property type="component" value="Unassembled WGS sequence"/>
</dbReference>
<evidence type="ECO:0000313" key="3">
    <source>
        <dbReference type="Proteomes" id="UP001607303"/>
    </source>
</evidence>
<gene>
    <name evidence="2" type="ORF">V1477_001266</name>
</gene>
<reference evidence="2 3" key="1">
    <citation type="journal article" date="2024" name="Ann. Entomol. Soc. Am.">
        <title>Genomic analyses of the southern and eastern yellowjacket wasps (Hymenoptera: Vespidae) reveal evolutionary signatures of social life.</title>
        <authorList>
            <person name="Catto M.A."/>
            <person name="Caine P.B."/>
            <person name="Orr S.E."/>
            <person name="Hunt B.G."/>
            <person name="Goodisman M.A.D."/>
        </authorList>
    </citation>
    <scope>NUCLEOTIDE SEQUENCE [LARGE SCALE GENOMIC DNA]</scope>
    <source>
        <strain evidence="2">232</strain>
        <tissue evidence="2">Head and thorax</tissue>
    </source>
</reference>
<proteinExistence type="predicted"/>
<evidence type="ECO:0000256" key="1">
    <source>
        <dbReference type="SAM" id="MobiDB-lite"/>
    </source>
</evidence>
<comment type="caution">
    <text evidence="2">The sequence shown here is derived from an EMBL/GenBank/DDBJ whole genome shotgun (WGS) entry which is preliminary data.</text>
</comment>
<name>A0ABD2CZ99_VESMC</name>
<feature type="region of interest" description="Disordered" evidence="1">
    <location>
        <begin position="150"/>
        <end position="190"/>
    </location>
</feature>
<keyword evidence="3" id="KW-1185">Reference proteome</keyword>
<accession>A0ABD2CZ99</accession>
<protein>
    <submittedName>
        <fullName evidence="2">Uncharacterized protein</fullName>
    </submittedName>
</protein>
<evidence type="ECO:0000313" key="2">
    <source>
        <dbReference type="EMBL" id="KAL2750476.1"/>
    </source>
</evidence>
<sequence>MYPTIEALRQTSEADIFLLFGRMRKRKRKKKKKKKKKRRRRRSELWPERCRVRRVECVGELVETGEGGVAAVSRKFVIKINYSDRRKECRPFGKNTRRLNYNSDFFPGSLGRFKDFGNLSVPADVERPQKGEKGGIVGRLVVGWVKGGGGSVSPSSDSAPPESTEITCCHVGEDKTRTRRMQAVPTSDLG</sequence>
<organism evidence="2 3">
    <name type="scientific">Vespula maculifrons</name>
    <name type="common">Eastern yellow jacket</name>
    <name type="synonym">Wasp</name>
    <dbReference type="NCBI Taxonomy" id="7453"/>
    <lineage>
        <taxon>Eukaryota</taxon>
        <taxon>Metazoa</taxon>
        <taxon>Ecdysozoa</taxon>
        <taxon>Arthropoda</taxon>
        <taxon>Hexapoda</taxon>
        <taxon>Insecta</taxon>
        <taxon>Pterygota</taxon>
        <taxon>Neoptera</taxon>
        <taxon>Endopterygota</taxon>
        <taxon>Hymenoptera</taxon>
        <taxon>Apocrita</taxon>
        <taxon>Aculeata</taxon>
        <taxon>Vespoidea</taxon>
        <taxon>Vespidae</taxon>
        <taxon>Vespinae</taxon>
        <taxon>Vespula</taxon>
    </lineage>
</organism>